<dbReference type="AlphaFoldDB" id="A0A2N9GVM7"/>
<dbReference type="InterPro" id="IPR008266">
    <property type="entry name" value="Tyr_kinase_AS"/>
</dbReference>
<evidence type="ECO:0000256" key="17">
    <source>
        <dbReference type="ARBA" id="ARBA00023170"/>
    </source>
</evidence>
<keyword evidence="4" id="KW-0134">Cell wall</keyword>
<keyword evidence="10 23" id="KW-0732">Signal</keyword>
<dbReference type="Pfam" id="PF00069">
    <property type="entry name" value="Pkinase"/>
    <property type="match status" value="1"/>
</dbReference>
<dbReference type="Pfam" id="PF08263">
    <property type="entry name" value="LRRNT_2"/>
    <property type="match status" value="1"/>
</dbReference>
<dbReference type="Pfam" id="PF23598">
    <property type="entry name" value="LRR_14"/>
    <property type="match status" value="1"/>
</dbReference>
<keyword evidence="14" id="KW-0067">ATP-binding</keyword>
<evidence type="ECO:0000256" key="22">
    <source>
        <dbReference type="SAM" id="Phobius"/>
    </source>
</evidence>
<protein>
    <recommendedName>
        <fullName evidence="3">non-specific serine/threonine protein kinase</fullName>
        <ecNumber evidence="3">2.7.11.1</ecNumber>
    </recommendedName>
</protein>
<evidence type="ECO:0000259" key="24">
    <source>
        <dbReference type="PROSITE" id="PS50011"/>
    </source>
</evidence>
<dbReference type="InterPro" id="IPR011009">
    <property type="entry name" value="Kinase-like_dom_sf"/>
</dbReference>
<keyword evidence="6" id="KW-0597">Phosphoprotein</keyword>
<keyword evidence="18" id="KW-0325">Glycoprotein</keyword>
<dbReference type="Gene3D" id="1.10.510.10">
    <property type="entry name" value="Transferase(Phosphotransferase) domain 1"/>
    <property type="match status" value="1"/>
</dbReference>
<keyword evidence="8" id="KW-0808">Transferase</keyword>
<dbReference type="SUPFAM" id="SSF56112">
    <property type="entry name" value="Protein kinase-like (PK-like)"/>
    <property type="match status" value="1"/>
</dbReference>
<dbReference type="GO" id="GO:0009653">
    <property type="term" value="P:anatomical structure morphogenesis"/>
    <property type="evidence" value="ECO:0007669"/>
    <property type="project" value="UniProtKB-ARBA"/>
</dbReference>
<dbReference type="EMBL" id="OIVN01002417">
    <property type="protein sequence ID" value="SPD03449.1"/>
    <property type="molecule type" value="Genomic_DNA"/>
</dbReference>
<organism evidence="25">
    <name type="scientific">Fagus sylvatica</name>
    <name type="common">Beechnut</name>
    <dbReference type="NCBI Taxonomy" id="28930"/>
    <lineage>
        <taxon>Eukaryota</taxon>
        <taxon>Viridiplantae</taxon>
        <taxon>Streptophyta</taxon>
        <taxon>Embryophyta</taxon>
        <taxon>Tracheophyta</taxon>
        <taxon>Spermatophyta</taxon>
        <taxon>Magnoliopsida</taxon>
        <taxon>eudicotyledons</taxon>
        <taxon>Gunneridae</taxon>
        <taxon>Pentapetalae</taxon>
        <taxon>rosids</taxon>
        <taxon>fabids</taxon>
        <taxon>Fagales</taxon>
        <taxon>Fagaceae</taxon>
        <taxon>Fagus</taxon>
    </lineage>
</organism>
<dbReference type="InterPro" id="IPR013210">
    <property type="entry name" value="LRR_N_plant-typ"/>
</dbReference>
<comment type="catalytic activity">
    <reaction evidence="21">
        <text>L-seryl-[protein] + ATP = O-phospho-L-seryl-[protein] + ADP + H(+)</text>
        <dbReference type="Rhea" id="RHEA:17989"/>
        <dbReference type="Rhea" id="RHEA-COMP:9863"/>
        <dbReference type="Rhea" id="RHEA-COMP:11604"/>
        <dbReference type="ChEBI" id="CHEBI:15378"/>
        <dbReference type="ChEBI" id="CHEBI:29999"/>
        <dbReference type="ChEBI" id="CHEBI:30616"/>
        <dbReference type="ChEBI" id="CHEBI:83421"/>
        <dbReference type="ChEBI" id="CHEBI:456216"/>
        <dbReference type="EC" id="2.7.11.1"/>
    </reaction>
</comment>
<keyword evidence="15 22" id="KW-1133">Transmembrane helix</keyword>
<dbReference type="SMART" id="SM00365">
    <property type="entry name" value="LRR_SD22"/>
    <property type="match status" value="4"/>
</dbReference>
<evidence type="ECO:0000256" key="12">
    <source>
        <dbReference type="ARBA" id="ARBA00022741"/>
    </source>
</evidence>
<evidence type="ECO:0000256" key="9">
    <source>
        <dbReference type="ARBA" id="ARBA00022692"/>
    </source>
</evidence>
<evidence type="ECO:0000256" key="1">
    <source>
        <dbReference type="ARBA" id="ARBA00004191"/>
    </source>
</evidence>
<dbReference type="FunFam" id="3.80.10.10:FF:000400">
    <property type="entry name" value="Nuclear pore complex protein NUP107"/>
    <property type="match status" value="1"/>
</dbReference>
<evidence type="ECO:0000256" key="18">
    <source>
        <dbReference type="ARBA" id="ARBA00023180"/>
    </source>
</evidence>
<feature type="chain" id="PRO_5015084649" description="non-specific serine/threonine protein kinase" evidence="23">
    <location>
        <begin position="26"/>
        <end position="956"/>
    </location>
</feature>
<gene>
    <name evidence="25" type="ORF">FSB_LOCUS31331</name>
    <name evidence="26" type="ORF">FSB_LOCUS61663</name>
</gene>
<dbReference type="FunFam" id="3.30.200.20:FF:000309">
    <property type="entry name" value="Leucine-rich repeat receptor protein kinase MSP1"/>
    <property type="match status" value="1"/>
</dbReference>
<evidence type="ECO:0000256" key="2">
    <source>
        <dbReference type="ARBA" id="ARBA00004479"/>
    </source>
</evidence>
<comment type="catalytic activity">
    <reaction evidence="20">
        <text>L-threonyl-[protein] + ATP = O-phospho-L-threonyl-[protein] + ADP + H(+)</text>
        <dbReference type="Rhea" id="RHEA:46608"/>
        <dbReference type="Rhea" id="RHEA-COMP:11060"/>
        <dbReference type="Rhea" id="RHEA-COMP:11605"/>
        <dbReference type="ChEBI" id="CHEBI:15378"/>
        <dbReference type="ChEBI" id="CHEBI:30013"/>
        <dbReference type="ChEBI" id="CHEBI:30616"/>
        <dbReference type="ChEBI" id="CHEBI:61977"/>
        <dbReference type="ChEBI" id="CHEBI:456216"/>
        <dbReference type="EC" id="2.7.11.1"/>
    </reaction>
</comment>
<evidence type="ECO:0000256" key="4">
    <source>
        <dbReference type="ARBA" id="ARBA00022512"/>
    </source>
</evidence>
<keyword evidence="7" id="KW-0433">Leucine-rich repeat</keyword>
<evidence type="ECO:0000256" key="23">
    <source>
        <dbReference type="SAM" id="SignalP"/>
    </source>
</evidence>
<dbReference type="FunFam" id="3.80.10.10:FF:000095">
    <property type="entry name" value="LRR receptor-like serine/threonine-protein kinase GSO1"/>
    <property type="match status" value="1"/>
</dbReference>
<dbReference type="InterPro" id="IPR003591">
    <property type="entry name" value="Leu-rich_rpt_typical-subtyp"/>
</dbReference>
<evidence type="ECO:0000256" key="19">
    <source>
        <dbReference type="ARBA" id="ARBA00038043"/>
    </source>
</evidence>
<dbReference type="InterPro" id="IPR000719">
    <property type="entry name" value="Prot_kinase_dom"/>
</dbReference>
<dbReference type="SMART" id="SM00369">
    <property type="entry name" value="LRR_TYP"/>
    <property type="match status" value="8"/>
</dbReference>
<evidence type="ECO:0000256" key="13">
    <source>
        <dbReference type="ARBA" id="ARBA00022777"/>
    </source>
</evidence>
<dbReference type="PROSITE" id="PS50011">
    <property type="entry name" value="PROTEIN_KINASE_DOM"/>
    <property type="match status" value="1"/>
</dbReference>
<dbReference type="GO" id="GO:0016020">
    <property type="term" value="C:membrane"/>
    <property type="evidence" value="ECO:0007669"/>
    <property type="project" value="UniProtKB-SubCell"/>
</dbReference>
<dbReference type="EC" id="2.7.11.1" evidence="3"/>
<dbReference type="Gene3D" id="3.80.10.10">
    <property type="entry name" value="Ribonuclease Inhibitor"/>
    <property type="match status" value="5"/>
</dbReference>
<evidence type="ECO:0000256" key="7">
    <source>
        <dbReference type="ARBA" id="ARBA00022614"/>
    </source>
</evidence>
<dbReference type="InterPro" id="IPR032675">
    <property type="entry name" value="LRR_dom_sf"/>
</dbReference>
<dbReference type="FunFam" id="1.10.510.10:FF:000445">
    <property type="entry name" value="MDIS1-interacting receptor like kinase 2"/>
    <property type="match status" value="1"/>
</dbReference>
<evidence type="ECO:0000256" key="16">
    <source>
        <dbReference type="ARBA" id="ARBA00023136"/>
    </source>
</evidence>
<keyword evidence="16 22" id="KW-0472">Membrane</keyword>
<accession>A0A2N9GVM7</accession>
<keyword evidence="5" id="KW-0723">Serine/threonine-protein kinase</keyword>
<evidence type="ECO:0000256" key="8">
    <source>
        <dbReference type="ARBA" id="ARBA00022679"/>
    </source>
</evidence>
<keyword evidence="11" id="KW-0677">Repeat</keyword>
<evidence type="ECO:0000313" key="26">
    <source>
        <dbReference type="EMBL" id="SPD33781.1"/>
    </source>
</evidence>
<dbReference type="GO" id="GO:0005524">
    <property type="term" value="F:ATP binding"/>
    <property type="evidence" value="ECO:0007669"/>
    <property type="project" value="UniProtKB-KW"/>
</dbReference>
<evidence type="ECO:0000256" key="20">
    <source>
        <dbReference type="ARBA" id="ARBA00047899"/>
    </source>
</evidence>
<evidence type="ECO:0000256" key="14">
    <source>
        <dbReference type="ARBA" id="ARBA00022840"/>
    </source>
</evidence>
<keyword evidence="13" id="KW-0418">Kinase</keyword>
<dbReference type="GO" id="GO:0004674">
    <property type="term" value="F:protein serine/threonine kinase activity"/>
    <property type="evidence" value="ECO:0007669"/>
    <property type="project" value="UniProtKB-KW"/>
</dbReference>
<dbReference type="SUPFAM" id="SSF52058">
    <property type="entry name" value="L domain-like"/>
    <property type="match status" value="2"/>
</dbReference>
<evidence type="ECO:0000256" key="21">
    <source>
        <dbReference type="ARBA" id="ARBA00048679"/>
    </source>
</evidence>
<name>A0A2N9GVM7_FAGSY</name>
<dbReference type="EMBL" id="OIVN01006472">
    <property type="protein sequence ID" value="SPD33781.1"/>
    <property type="molecule type" value="Genomic_DNA"/>
</dbReference>
<dbReference type="Pfam" id="PF13855">
    <property type="entry name" value="LRR_8"/>
    <property type="match status" value="1"/>
</dbReference>
<keyword evidence="12" id="KW-0547">Nucleotide-binding</keyword>
<evidence type="ECO:0000313" key="25">
    <source>
        <dbReference type="EMBL" id="SPD03449.1"/>
    </source>
</evidence>
<reference evidence="25" key="1">
    <citation type="submission" date="2018-02" db="EMBL/GenBank/DDBJ databases">
        <authorList>
            <person name="Cohen D.B."/>
            <person name="Kent A.D."/>
        </authorList>
    </citation>
    <scope>NUCLEOTIDE SEQUENCE</scope>
</reference>
<feature type="domain" description="Protein kinase" evidence="24">
    <location>
        <begin position="688"/>
        <end position="954"/>
    </location>
</feature>
<evidence type="ECO:0000256" key="6">
    <source>
        <dbReference type="ARBA" id="ARBA00022553"/>
    </source>
</evidence>
<comment type="similarity">
    <text evidence="19">Belongs to the polygalacturonase-inhibiting protein family.</text>
</comment>
<dbReference type="PROSITE" id="PS51450">
    <property type="entry name" value="LRR"/>
    <property type="match status" value="1"/>
</dbReference>
<dbReference type="InterPro" id="IPR051716">
    <property type="entry name" value="Plant_RL_S/T_kinase"/>
</dbReference>
<evidence type="ECO:0000256" key="15">
    <source>
        <dbReference type="ARBA" id="ARBA00022989"/>
    </source>
</evidence>
<dbReference type="Gene3D" id="3.30.200.20">
    <property type="entry name" value="Phosphorylase Kinase, domain 1"/>
    <property type="match status" value="1"/>
</dbReference>
<sequence>MAYLKKCIFLALLTAWYLLSFNVEATPNFEAEALLRWKETLENQTSLQSWTPMKINKSFTTGPCMWFGIACNMAGSVTEINLPSAKLTGNLSSLDFSSFPSLVILNLSFNLLTGPIPSQIGTLSRLTHLNLSMNFLSGNLPLSLTNLTSLSLLYMGNNLISGVLDPSLFSNWTRLENLELQNNNFTGVLPSQIGLLTNLKELALMNNRILGSIPSEIANLKNLDALALSGNYLTGPIPPSLGNLSKLTILFLHQNRLSGPLPHTIHNAKNLFDLRLFSNQLSGSVPQGLANLSFLNVLELDQNNFTGHLPPVCQKSPLHILTASSNNLSGPIPKTLRNCKSLTRVRLEKNQLTGILDQDFGVYPNLSYIDLSYNNLKGVLSPKWGGCRKLVSLRVAANNITGEIPSELGKLEQLGLLDLSSNQVVGEIPKQLGKLSKLFFLHLRDNQLSGQVPPEIGGLSNLEDLDFSVNRLSGQIPEQVGDCSKLRNLCLNKNYFNGTIPNTIGNLHLQGLLDLSQNLLTGEIPPQFGSLIMLEQLNLSHNMLSGSIPSSFNLMTGLTSIDLSYNELEGPLPDNDFFRHAHPTAFSNNKDLCGKVKGFRPCINFTSPPQNGAQRIRHKVLIIVGASLFGMLLSFVFVVGFLALTRRAKFRNESKEVTTSNNSGNLFSILNFDGKIVYEDIIAATNDFDDMYCIGVGGCGRVYKAQMATGHVLAIKRVSYLEGEEDEKMESFQNEIRVLSEIRHRNIVKFYGFCSNGPNKFLVYDYIDRGSLENVLRNDEEAQELGWSKRVDVVRGIANALSYMHHDCTPPIIHRDISSKNVLLNSEFEVCISDFGTARFLKPESSNWTTVAGTYGYVAPELAYTMRVTQKSDVYSFGVLALEVMMGKHPAELISSSSTVEQSIELKELLDLRLPPPTVLFEKDVASVVKQALSCLHITPNCRPTMREVSQALLEA</sequence>
<dbReference type="Pfam" id="PF00560">
    <property type="entry name" value="LRR_1"/>
    <property type="match status" value="6"/>
</dbReference>
<evidence type="ECO:0000256" key="10">
    <source>
        <dbReference type="ARBA" id="ARBA00022729"/>
    </source>
</evidence>
<evidence type="ECO:0000256" key="11">
    <source>
        <dbReference type="ARBA" id="ARBA00022737"/>
    </source>
</evidence>
<feature type="transmembrane region" description="Helical" evidence="22">
    <location>
        <begin position="620"/>
        <end position="644"/>
    </location>
</feature>
<keyword evidence="4" id="KW-0964">Secreted</keyword>
<proteinExistence type="inferred from homology"/>
<dbReference type="InterPro" id="IPR001611">
    <property type="entry name" value="Leu-rich_rpt"/>
</dbReference>
<dbReference type="InterPro" id="IPR055414">
    <property type="entry name" value="LRR_R13L4/SHOC2-like"/>
</dbReference>
<evidence type="ECO:0000256" key="3">
    <source>
        <dbReference type="ARBA" id="ARBA00012513"/>
    </source>
</evidence>
<feature type="signal peptide" evidence="23">
    <location>
        <begin position="1"/>
        <end position="25"/>
    </location>
</feature>
<dbReference type="PROSITE" id="PS00109">
    <property type="entry name" value="PROTEIN_KINASE_TYR"/>
    <property type="match status" value="1"/>
</dbReference>
<comment type="subcellular location">
    <subcellularLocation>
        <location evidence="2">Membrane</location>
        <topology evidence="2">Single-pass type I membrane protein</topology>
    </subcellularLocation>
    <subcellularLocation>
        <location evidence="1">Secreted</location>
        <location evidence="1">Cell wall</location>
    </subcellularLocation>
</comment>
<dbReference type="GO" id="GO:0099402">
    <property type="term" value="P:plant organ development"/>
    <property type="evidence" value="ECO:0007669"/>
    <property type="project" value="UniProtKB-ARBA"/>
</dbReference>
<evidence type="ECO:0000256" key="5">
    <source>
        <dbReference type="ARBA" id="ARBA00022527"/>
    </source>
</evidence>
<dbReference type="PANTHER" id="PTHR48053">
    <property type="entry name" value="LEUCINE RICH REPEAT FAMILY PROTEIN, EXPRESSED"/>
    <property type="match status" value="1"/>
</dbReference>
<keyword evidence="9 22" id="KW-0812">Transmembrane</keyword>
<dbReference type="FunFam" id="3.80.10.10:FF:000719">
    <property type="entry name" value="MDIS1-interacting receptor like kinase 2 isoform A"/>
    <property type="match status" value="1"/>
</dbReference>
<dbReference type="PANTHER" id="PTHR48053:SF129">
    <property type="entry name" value="PROTEIN KINASE DOMAIN-CONTAINING PROTEIN"/>
    <property type="match status" value="1"/>
</dbReference>
<keyword evidence="17" id="KW-0675">Receptor</keyword>